<keyword evidence="2" id="KW-0378">Hydrolase</keyword>
<dbReference type="GO" id="GO:0000014">
    <property type="term" value="F:single-stranded DNA endodeoxyribonuclease activity"/>
    <property type="evidence" value="ECO:0007669"/>
    <property type="project" value="TreeGrafter"/>
</dbReference>
<dbReference type="PANTHER" id="PTHR10150:SF0">
    <property type="entry name" value="DNA REPAIR ENDONUCLEASE XPF"/>
    <property type="match status" value="1"/>
</dbReference>
<accession>A0A428SB35</accession>
<dbReference type="GO" id="GO:0000110">
    <property type="term" value="C:nucleotide-excision repair factor 1 complex"/>
    <property type="evidence" value="ECO:0007669"/>
    <property type="project" value="TreeGrafter"/>
</dbReference>
<comment type="caution">
    <text evidence="4">The sequence shown here is derived from an EMBL/GenBank/DDBJ whole genome shotgun (WGS) entry which is preliminary data.</text>
</comment>
<organism evidence="4 5">
    <name type="scientific">Fusarium oligoseptatum</name>
    <dbReference type="NCBI Taxonomy" id="2604345"/>
    <lineage>
        <taxon>Eukaryota</taxon>
        <taxon>Fungi</taxon>
        <taxon>Dikarya</taxon>
        <taxon>Ascomycota</taxon>
        <taxon>Pezizomycotina</taxon>
        <taxon>Sordariomycetes</taxon>
        <taxon>Hypocreomycetidae</taxon>
        <taxon>Hypocreales</taxon>
        <taxon>Nectriaceae</taxon>
        <taxon>Fusarium</taxon>
        <taxon>Fusarium solani species complex</taxon>
    </lineage>
</organism>
<dbReference type="GO" id="GO:0003697">
    <property type="term" value="F:single-stranded DNA binding"/>
    <property type="evidence" value="ECO:0007669"/>
    <property type="project" value="TreeGrafter"/>
</dbReference>
<evidence type="ECO:0000313" key="4">
    <source>
        <dbReference type="EMBL" id="RSL86979.1"/>
    </source>
</evidence>
<evidence type="ECO:0000256" key="3">
    <source>
        <dbReference type="ARBA" id="ARBA00023204"/>
    </source>
</evidence>
<dbReference type="PANTHER" id="PTHR10150">
    <property type="entry name" value="DNA REPAIR ENDONUCLEASE XPF"/>
    <property type="match status" value="1"/>
</dbReference>
<name>A0A428SB35_9HYPO</name>
<dbReference type="EMBL" id="NKCK01000287">
    <property type="protein sequence ID" value="RSL86979.1"/>
    <property type="molecule type" value="Genomic_DNA"/>
</dbReference>
<dbReference type="GO" id="GO:1901255">
    <property type="term" value="P:nucleotide-excision repair involved in interstrand cross-link repair"/>
    <property type="evidence" value="ECO:0007669"/>
    <property type="project" value="TreeGrafter"/>
</dbReference>
<dbReference type="Proteomes" id="UP000287144">
    <property type="component" value="Unassembled WGS sequence"/>
</dbReference>
<dbReference type="STRING" id="1325735.A0A428SB35"/>
<proteinExistence type="predicted"/>
<reference evidence="4 5" key="1">
    <citation type="submission" date="2017-06" db="EMBL/GenBank/DDBJ databases">
        <title>Comparative genomic analysis of Ambrosia Fusariam Clade fungi.</title>
        <authorList>
            <person name="Stajich J.E."/>
            <person name="Carrillo J."/>
            <person name="Kijimoto T."/>
            <person name="Eskalen A."/>
            <person name="O'Donnell K."/>
            <person name="Kasson M."/>
        </authorList>
    </citation>
    <scope>NUCLEOTIDE SEQUENCE [LARGE SCALE GENOMIC DNA]</scope>
    <source>
        <strain evidence="4 5">NRRL62579</strain>
    </source>
</reference>
<gene>
    <name evidence="4" type="ORF">CEP52_015653</name>
</gene>
<keyword evidence="1" id="KW-0227">DNA damage</keyword>
<dbReference type="GO" id="GO:0000736">
    <property type="term" value="P:double-strand break repair via single-strand annealing, removal of nonhomologous ends"/>
    <property type="evidence" value="ECO:0007669"/>
    <property type="project" value="TreeGrafter"/>
</dbReference>
<dbReference type="GO" id="GO:0000724">
    <property type="term" value="P:double-strand break repair via homologous recombination"/>
    <property type="evidence" value="ECO:0007669"/>
    <property type="project" value="TreeGrafter"/>
</dbReference>
<evidence type="ECO:0000256" key="1">
    <source>
        <dbReference type="ARBA" id="ARBA00022763"/>
    </source>
</evidence>
<dbReference type="AlphaFoldDB" id="A0A428SB35"/>
<evidence type="ECO:0000256" key="2">
    <source>
        <dbReference type="ARBA" id="ARBA00022801"/>
    </source>
</evidence>
<keyword evidence="3" id="KW-0234">DNA repair</keyword>
<dbReference type="GO" id="GO:0003684">
    <property type="term" value="F:damaged DNA binding"/>
    <property type="evidence" value="ECO:0007669"/>
    <property type="project" value="TreeGrafter"/>
</dbReference>
<evidence type="ECO:0000313" key="5">
    <source>
        <dbReference type="Proteomes" id="UP000287144"/>
    </source>
</evidence>
<protein>
    <submittedName>
        <fullName evidence="4">Uncharacterized protein</fullName>
    </submittedName>
</protein>
<dbReference type="GO" id="GO:0000712">
    <property type="term" value="P:resolution of meiotic recombination intermediates"/>
    <property type="evidence" value="ECO:0007669"/>
    <property type="project" value="TreeGrafter"/>
</dbReference>
<sequence length="173" mass="18860">MSASNAPQPVKLSLPLEYQQNLFQELRAEDELVVLARGLGLMRLINNLLHSYDAAGNNLIVIVGAEDRENGWIGEALAEHAAISMSPKARGLTVVNTDLQSVGAREKMYAGGGIFSITSRILVVDLLTSLLNPESITGLVLLHADRVVATSLEAFILRVYRQKNKVGFLKAFF</sequence>
<keyword evidence="5" id="KW-1185">Reference proteome</keyword>